<dbReference type="InterPro" id="IPR012347">
    <property type="entry name" value="Ferritin-like"/>
</dbReference>
<proteinExistence type="predicted"/>
<dbReference type="Pfam" id="PF05974">
    <property type="entry name" value="DUF892"/>
    <property type="match status" value="1"/>
</dbReference>
<reference evidence="1 2" key="1">
    <citation type="submission" date="2019-05" db="EMBL/GenBank/DDBJ databases">
        <title>Erythrobacter marisflavi sp. nov., isolated from isolated from water of an estuary environment.</title>
        <authorList>
            <person name="Yoon J.-H."/>
        </authorList>
    </citation>
    <scope>NUCLEOTIDE SEQUENCE [LARGE SCALE GENOMIC DNA]</scope>
    <source>
        <strain evidence="1 2">KEM-5</strain>
    </source>
</reference>
<dbReference type="PANTHER" id="PTHR30565">
    <property type="entry name" value="PROTEIN YCIF"/>
    <property type="match status" value="1"/>
</dbReference>
<evidence type="ECO:0000313" key="2">
    <source>
        <dbReference type="Proteomes" id="UP000309668"/>
    </source>
</evidence>
<comment type="caution">
    <text evidence="1">The sequence shown here is derived from an EMBL/GenBank/DDBJ whole genome shotgun (WGS) entry which is preliminary data.</text>
</comment>
<protein>
    <submittedName>
        <fullName evidence="1">DUF892 family protein</fullName>
    </submittedName>
</protein>
<dbReference type="AlphaFoldDB" id="A0A5S3P2N9"/>
<dbReference type="Gene3D" id="1.20.1260.10">
    <property type="match status" value="1"/>
</dbReference>
<accession>A0A5S3P2N9</accession>
<name>A0A5S3P2N9_9SPHN</name>
<dbReference type="InterPro" id="IPR009078">
    <property type="entry name" value="Ferritin-like_SF"/>
</dbReference>
<evidence type="ECO:0000313" key="1">
    <source>
        <dbReference type="EMBL" id="TMM47194.1"/>
    </source>
</evidence>
<organism evidence="1 2">
    <name type="scientific">Qipengyuania marisflavi</name>
    <dbReference type="NCBI Taxonomy" id="2486356"/>
    <lineage>
        <taxon>Bacteria</taxon>
        <taxon>Pseudomonadati</taxon>
        <taxon>Pseudomonadota</taxon>
        <taxon>Alphaproteobacteria</taxon>
        <taxon>Sphingomonadales</taxon>
        <taxon>Erythrobacteraceae</taxon>
        <taxon>Qipengyuania</taxon>
    </lineage>
</organism>
<dbReference type="RefSeq" id="WP_138618671.1">
    <property type="nucleotide sequence ID" value="NZ_VCAO01000005.1"/>
</dbReference>
<dbReference type="Proteomes" id="UP000309668">
    <property type="component" value="Unassembled WGS sequence"/>
</dbReference>
<dbReference type="PANTHER" id="PTHR30565:SF9">
    <property type="entry name" value="PROTEIN YCIF"/>
    <property type="match status" value="1"/>
</dbReference>
<sequence length="165" mass="18103">MSAPSNLTDCYTHELKDLISANDQMSTVVEKLHEAATNDALKSHLKKTIEGIEKHTDTIKQLLEDCGESGKEHCKGMEGLCKEARKHAIEEAPHLNAVQDVVILSQYQRLCHYGICGFGTARAFADGLGKADHSSKLEKITADIYNSDEEMTKVAETCVNEAARA</sequence>
<dbReference type="InterPro" id="IPR047114">
    <property type="entry name" value="YciF"/>
</dbReference>
<dbReference type="OrthoDB" id="9795056at2"/>
<keyword evidence="2" id="KW-1185">Reference proteome</keyword>
<dbReference type="SUPFAM" id="SSF47240">
    <property type="entry name" value="Ferritin-like"/>
    <property type="match status" value="1"/>
</dbReference>
<dbReference type="InterPro" id="IPR010287">
    <property type="entry name" value="DUF892_YciF-like"/>
</dbReference>
<dbReference type="EMBL" id="VCAO01000005">
    <property type="protein sequence ID" value="TMM47194.1"/>
    <property type="molecule type" value="Genomic_DNA"/>
</dbReference>
<gene>
    <name evidence="1" type="ORF">FEV51_10450</name>
</gene>